<dbReference type="Gene3D" id="1.10.285.20">
    <property type="entry name" value="Uncharacterised protein PF01937, DUF89, domain 2"/>
    <property type="match status" value="1"/>
</dbReference>
<dbReference type="Proteomes" id="UP000236910">
    <property type="component" value="Unassembled WGS sequence"/>
</dbReference>
<dbReference type="InterPro" id="IPR014444">
    <property type="entry name" value="PH1575-like"/>
</dbReference>
<dbReference type="EMBL" id="PNIX01000114">
    <property type="protein sequence ID" value="PMP83347.1"/>
    <property type="molecule type" value="Genomic_DNA"/>
</dbReference>
<dbReference type="AlphaFoldDB" id="A0A2J6X892"/>
<dbReference type="PIRSF" id="PIRSF006593">
    <property type="entry name" value="UCP006593"/>
    <property type="match status" value="1"/>
</dbReference>
<dbReference type="InterPro" id="IPR036075">
    <property type="entry name" value="ARMT-1-like_metal-bd_sf"/>
</dbReference>
<evidence type="ECO:0000259" key="1">
    <source>
        <dbReference type="Pfam" id="PF01937"/>
    </source>
</evidence>
<evidence type="ECO:0000313" key="2">
    <source>
        <dbReference type="EMBL" id="PMP83347.1"/>
    </source>
</evidence>
<comment type="caution">
    <text evidence="2">The sequence shown here is derived from an EMBL/GenBank/DDBJ whole genome shotgun (WGS) entry which is preliminary data.</text>
</comment>
<organism evidence="2 3">
    <name type="scientific">Caldisericum exile</name>
    <dbReference type="NCBI Taxonomy" id="693075"/>
    <lineage>
        <taxon>Bacteria</taxon>
        <taxon>Pseudomonadati</taxon>
        <taxon>Caldisericota/Cryosericota group</taxon>
        <taxon>Caldisericota</taxon>
        <taxon>Caldisericia</taxon>
        <taxon>Caldisericales</taxon>
        <taxon>Caldisericaceae</taxon>
        <taxon>Caldisericum</taxon>
    </lineage>
</organism>
<name>A0A2J6X892_9BACT</name>
<feature type="domain" description="Damage-control phosphatase ARMT1-like metal-binding" evidence="1">
    <location>
        <begin position="6"/>
        <end position="266"/>
    </location>
</feature>
<feature type="non-terminal residue" evidence="2">
    <location>
        <position position="268"/>
    </location>
</feature>
<dbReference type="Gene3D" id="1.10.8.380">
    <property type="entry name" value="Uncharacterised protein PF01937, DUF89, domain 1"/>
    <property type="match status" value="1"/>
</dbReference>
<evidence type="ECO:0000313" key="3">
    <source>
        <dbReference type="Proteomes" id="UP000236910"/>
    </source>
</evidence>
<proteinExistence type="predicted"/>
<dbReference type="Gene3D" id="3.40.50.10880">
    <property type="entry name" value="Uncharacterised protein PF01937, DUF89, domain 3"/>
    <property type="match status" value="1"/>
</dbReference>
<dbReference type="SUPFAM" id="SSF111321">
    <property type="entry name" value="AF1104-like"/>
    <property type="match status" value="1"/>
</dbReference>
<sequence length="268" mass="29996">MKSEIECLTCIYNQILRISKVATDNNDKIELILKESAKYLGNANLNLTPPELAQPLYKLVYKATNNDDPYKKIKENHINTALNLYPKLKEIVEKGSDKLLESVKVAIMGNAIDLGSTFDNVEIDLEKFLMDNFELSDYGEFKKAIENERGILFIGDNAGETVFDRILIEFLTDLGKEVKYAVKSKPIINDATKEDALNSGIPVVLETGSNMAGTVLYSLSEEFINILNSSNLIIAKGQANYETLSHEELPIFFLLKIKCSPISRSIGY</sequence>
<gene>
    <name evidence="2" type="ORF">C0175_01930</name>
</gene>
<dbReference type="Pfam" id="PF01937">
    <property type="entry name" value="ARMT1-like_dom"/>
    <property type="match status" value="1"/>
</dbReference>
<dbReference type="InterPro" id="IPR002791">
    <property type="entry name" value="ARMT1-like_metal-bd"/>
</dbReference>
<reference evidence="2 3" key="1">
    <citation type="submission" date="2018-01" db="EMBL/GenBank/DDBJ databases">
        <title>Metagenomic assembled genomes from two thermal pools in the Uzon Caldera, Kamchatka, Russia.</title>
        <authorList>
            <person name="Wilkins L."/>
            <person name="Ettinger C."/>
        </authorList>
    </citation>
    <scope>NUCLEOTIDE SEQUENCE [LARGE SCALE GENOMIC DNA]</scope>
    <source>
        <strain evidence="2">ARK-10</strain>
    </source>
</reference>
<accession>A0A2J6X892</accession>
<protein>
    <recommendedName>
        <fullName evidence="1">Damage-control phosphatase ARMT1-like metal-binding domain-containing protein</fullName>
    </recommendedName>
</protein>